<feature type="region of interest" description="Disordered" evidence="1">
    <location>
        <begin position="104"/>
        <end position="146"/>
    </location>
</feature>
<evidence type="ECO:0008006" key="3">
    <source>
        <dbReference type="Google" id="ProtNLM"/>
    </source>
</evidence>
<dbReference type="EMBL" id="KI289593">
    <property type="protein sequence ID" value="ESA08083.1"/>
    <property type="molecule type" value="Genomic_DNA"/>
</dbReference>
<feature type="compositionally biased region" description="Basic and acidic residues" evidence="1">
    <location>
        <begin position="130"/>
        <end position="146"/>
    </location>
</feature>
<proteinExistence type="predicted"/>
<evidence type="ECO:0000256" key="1">
    <source>
        <dbReference type="SAM" id="MobiDB-lite"/>
    </source>
</evidence>
<dbReference type="HOGENOM" id="CLU_000288_7_16_1"/>
<name>U9TP62_RHIID</name>
<reference evidence="2" key="1">
    <citation type="submission" date="2013-07" db="EMBL/GenBank/DDBJ databases">
        <title>The genome of an arbuscular mycorrhizal fungus provides insights into the evolution of the oldest plant symbiosis.</title>
        <authorList>
            <consortium name="DOE Joint Genome Institute"/>
            <person name="Tisserant E."/>
            <person name="Malbreil M."/>
            <person name="Kuo A."/>
            <person name="Kohler A."/>
            <person name="Symeonidi A."/>
            <person name="Balestrini R."/>
            <person name="Charron P."/>
            <person name="Duensing N."/>
            <person name="Frei-dit-Frey N."/>
            <person name="Gianinazzi-Pearson V."/>
            <person name="Gilbert B."/>
            <person name="Handa Y."/>
            <person name="Hijri M."/>
            <person name="Kaul R."/>
            <person name="Kawaguchi M."/>
            <person name="Krajinski F."/>
            <person name="Lammers P."/>
            <person name="Lapierre D."/>
            <person name="Masclaux F.G."/>
            <person name="Murat C."/>
            <person name="Morin E."/>
            <person name="Ndikumana S."/>
            <person name="Pagni M."/>
            <person name="Petitpierre D."/>
            <person name="Requena N."/>
            <person name="Rosikiewicz P."/>
            <person name="Riley R."/>
            <person name="Saito K."/>
            <person name="San Clemente H."/>
            <person name="Shapiro H."/>
            <person name="van Tuinen D."/>
            <person name="Becard G."/>
            <person name="Bonfante P."/>
            <person name="Paszkowski U."/>
            <person name="Shachar-Hill Y."/>
            <person name="Young J.P."/>
            <person name="Sanders I.R."/>
            <person name="Henrissat B."/>
            <person name="Rensing S.A."/>
            <person name="Grigoriev I.V."/>
            <person name="Corradi N."/>
            <person name="Roux C."/>
            <person name="Martin F."/>
        </authorList>
    </citation>
    <scope>NUCLEOTIDE SEQUENCE</scope>
    <source>
        <strain evidence="2">DAOM 197198</strain>
    </source>
</reference>
<accession>U9TP62</accession>
<dbReference type="AlphaFoldDB" id="U9TP62"/>
<evidence type="ECO:0000313" key="2">
    <source>
        <dbReference type="EMBL" id="ESA08083.1"/>
    </source>
</evidence>
<gene>
    <name evidence="2" type="ORF">GLOINDRAFT_32120</name>
</gene>
<sequence length="159" mass="18570">MKKCWDSNPSKRPTIVEMYNYISSWSNTRGTIEYRQAENKRLELIRSKKLGPEFSEKFHPKAIFTSRALSSLISKASTINSSSMISFNDKQEYITREYEIDINNNQSSSTQNTNSATQSLTVPINSSRKRNFERLENESNETQKNRKYIKVDNLEDEYC</sequence>
<feature type="compositionally biased region" description="Low complexity" evidence="1">
    <location>
        <begin position="104"/>
        <end position="119"/>
    </location>
</feature>
<protein>
    <recommendedName>
        <fullName evidence="3">Serine-threonine/tyrosine-protein kinase catalytic domain-containing protein</fullName>
    </recommendedName>
</protein>
<organism evidence="2">
    <name type="scientific">Rhizophagus irregularis (strain DAOM 181602 / DAOM 197198 / MUCL 43194)</name>
    <name type="common">Arbuscular mycorrhizal fungus</name>
    <name type="synonym">Glomus intraradices</name>
    <dbReference type="NCBI Taxonomy" id="747089"/>
    <lineage>
        <taxon>Eukaryota</taxon>
        <taxon>Fungi</taxon>
        <taxon>Fungi incertae sedis</taxon>
        <taxon>Mucoromycota</taxon>
        <taxon>Glomeromycotina</taxon>
        <taxon>Glomeromycetes</taxon>
        <taxon>Glomerales</taxon>
        <taxon>Glomeraceae</taxon>
        <taxon>Rhizophagus</taxon>
    </lineage>
</organism>